<comment type="caution">
    <text evidence="4">The sequence shown here is derived from an EMBL/GenBank/DDBJ whole genome shotgun (WGS) entry which is preliminary data.</text>
</comment>
<keyword evidence="2" id="KW-0456">Lyase</keyword>
<name>A0ABP0AZ82_9PEZI</name>
<evidence type="ECO:0000256" key="3">
    <source>
        <dbReference type="SAM" id="MobiDB-lite"/>
    </source>
</evidence>
<dbReference type="SUPFAM" id="SSF110857">
    <property type="entry name" value="Gamma-glutamyl cyclotransferase-like"/>
    <property type="match status" value="1"/>
</dbReference>
<feature type="region of interest" description="Disordered" evidence="3">
    <location>
        <begin position="227"/>
        <end position="271"/>
    </location>
</feature>
<evidence type="ECO:0000313" key="4">
    <source>
        <dbReference type="EMBL" id="CAK7212595.1"/>
    </source>
</evidence>
<dbReference type="EC" id="4.3.2.9" evidence="1"/>
<feature type="compositionally biased region" description="Gly residues" evidence="3">
    <location>
        <begin position="362"/>
        <end position="373"/>
    </location>
</feature>
<sequence length="880" mass="92884">MSTLAELEAPPAPTTAPPSRPYLSSSPSTTALPRPARTLYFAYGSDMQMAYMAHICPKSRYVGRAVLTDYKWHINSLGLANLTKFVTAHAPGLVFEVDDDDVEALKARRYPLYKSVALVAQLHPAAFCLYRRQASWIVKNGGPAAVLEDARATGCGNDARSPYTERGLLAFISTDVTTDGRPDARYAEAINAAAADAMALGVEAVFFESIVQQFMPGRLLPHLRMVRSGKSTSPSPSPSPSPGTRSGRAPRPPHPPSAAANMSTASIGGPDGTGMYVYGSKAGRLTRTRKQAISPVVMLQDSGPEDKPDKPDKTEKTEKPEKRSVGFSDTLRTMFGRPKPLPSTKSGSKDRLAPLLPEPDGSSGGGIANGGDSGAASAASAAMYAGTGSGRRPRVILERHHSKSASDSKVHLVGEHSTRNALAPPAAISRPSSALAKHAQQSTGASGGNAGSWSDDEDDEDGESSESSDASAGEGPSAVLVATENNRVKTSLGTVVSYHPPPLKRVIVTTNPIERPPGPSPLSVRGGGASSGRGSPVREEDSHDGPARTNLVPRCIPFGVHSWWNPENSSGQGRGDHGQDSDDDDNGDNDEEYGGEEAAAKARLAKQRAGAPSVGHARDRRPIVMRKRVALQQVAPSLMQGSSEESEESEDGEDGEDGEGSDGSEECDESNEEDENEADSVAASVEAVVNAGRPEPSAHLPTGRVPTGIVAAVAAVAAGAARAAAETPAPPVAPVAPVASASAPPQPKPVSPVSRAVPRAAATPTFIPRQSFVLRPRQYHHRKPQTAHAARELRRRKSFCGGDQMVSRFDRFLQRATEHPHFCEKPWLPVLRAGAGVGHRGGYDGRHGHAVFPHLHSRHHVGLSQTTVVSLQGRSRRMSF</sequence>
<feature type="region of interest" description="Disordered" evidence="3">
    <location>
        <begin position="735"/>
        <end position="756"/>
    </location>
</feature>
<feature type="compositionally biased region" description="Basic and acidic residues" evidence="3">
    <location>
        <begin position="395"/>
        <end position="418"/>
    </location>
</feature>
<dbReference type="InterPro" id="IPR017939">
    <property type="entry name" value="G-Glutamylcylcotransferase"/>
</dbReference>
<feature type="compositionally biased region" description="Acidic residues" evidence="3">
    <location>
        <begin position="581"/>
        <end position="595"/>
    </location>
</feature>
<feature type="region of interest" description="Disordered" evidence="3">
    <location>
        <begin position="288"/>
        <end position="485"/>
    </location>
</feature>
<feature type="compositionally biased region" description="Basic and acidic residues" evidence="3">
    <location>
        <begin position="536"/>
        <end position="546"/>
    </location>
</feature>
<feature type="compositionally biased region" description="Low complexity" evidence="3">
    <location>
        <begin position="421"/>
        <end position="436"/>
    </location>
</feature>
<dbReference type="CDD" id="cd06661">
    <property type="entry name" value="GGCT_like"/>
    <property type="match status" value="1"/>
</dbReference>
<feature type="compositionally biased region" description="Pro residues" evidence="3">
    <location>
        <begin position="10"/>
        <end position="20"/>
    </location>
</feature>
<feature type="compositionally biased region" description="Acidic residues" evidence="3">
    <location>
        <begin position="644"/>
        <end position="678"/>
    </location>
</feature>
<dbReference type="PANTHER" id="PTHR12935">
    <property type="entry name" value="GAMMA-GLUTAMYLCYCLOTRANSFERASE"/>
    <property type="match status" value="1"/>
</dbReference>
<evidence type="ECO:0000256" key="2">
    <source>
        <dbReference type="ARBA" id="ARBA00023239"/>
    </source>
</evidence>
<evidence type="ECO:0000256" key="1">
    <source>
        <dbReference type="ARBA" id="ARBA00012346"/>
    </source>
</evidence>
<feature type="compositionally biased region" description="Basic and acidic residues" evidence="3">
    <location>
        <begin position="304"/>
        <end position="324"/>
    </location>
</feature>
<dbReference type="Gene3D" id="3.10.490.10">
    <property type="entry name" value="Gamma-glutamyl cyclotransferase-like"/>
    <property type="match status" value="1"/>
</dbReference>
<feature type="region of interest" description="Disordered" evidence="3">
    <location>
        <begin position="1"/>
        <end position="30"/>
    </location>
</feature>
<accession>A0ABP0AZ82</accession>
<protein>
    <recommendedName>
        <fullName evidence="1">gamma-glutamylcyclotransferase</fullName>
        <ecNumber evidence="1">4.3.2.9</ecNumber>
    </recommendedName>
</protein>
<dbReference type="PANTHER" id="PTHR12935:SF0">
    <property type="entry name" value="GAMMA-GLUTAMYLCYCLOTRANSFERASE"/>
    <property type="match status" value="1"/>
</dbReference>
<evidence type="ECO:0000313" key="5">
    <source>
        <dbReference type="Proteomes" id="UP001642405"/>
    </source>
</evidence>
<dbReference type="InterPro" id="IPR036568">
    <property type="entry name" value="GGCT-like_sf"/>
</dbReference>
<dbReference type="EMBL" id="CAWUHB010000005">
    <property type="protein sequence ID" value="CAK7212595.1"/>
    <property type="molecule type" value="Genomic_DNA"/>
</dbReference>
<dbReference type="Proteomes" id="UP001642405">
    <property type="component" value="Unassembled WGS sequence"/>
</dbReference>
<organism evidence="4 5">
    <name type="scientific">Sporothrix curviconia</name>
    <dbReference type="NCBI Taxonomy" id="1260050"/>
    <lineage>
        <taxon>Eukaryota</taxon>
        <taxon>Fungi</taxon>
        <taxon>Dikarya</taxon>
        <taxon>Ascomycota</taxon>
        <taxon>Pezizomycotina</taxon>
        <taxon>Sordariomycetes</taxon>
        <taxon>Sordariomycetidae</taxon>
        <taxon>Ophiostomatales</taxon>
        <taxon>Ophiostomataceae</taxon>
        <taxon>Sporothrix</taxon>
    </lineage>
</organism>
<gene>
    <name evidence="4" type="ORF">SCUCBS95973_001517</name>
</gene>
<feature type="compositionally biased region" description="Low complexity" evidence="3">
    <location>
        <begin position="467"/>
        <end position="478"/>
    </location>
</feature>
<feature type="compositionally biased region" description="Acidic residues" evidence="3">
    <location>
        <begin position="454"/>
        <end position="466"/>
    </location>
</feature>
<keyword evidence="5" id="KW-1185">Reference proteome</keyword>
<proteinExistence type="predicted"/>
<reference evidence="4 5" key="1">
    <citation type="submission" date="2024-01" db="EMBL/GenBank/DDBJ databases">
        <authorList>
            <person name="Allen C."/>
            <person name="Tagirdzhanova G."/>
        </authorList>
    </citation>
    <scope>NUCLEOTIDE SEQUENCE [LARGE SCALE GENOMIC DNA]</scope>
</reference>
<feature type="region of interest" description="Disordered" evidence="3">
    <location>
        <begin position="507"/>
        <end position="686"/>
    </location>
</feature>
<dbReference type="InterPro" id="IPR013024">
    <property type="entry name" value="GGCT-like"/>
</dbReference>
<feature type="compositionally biased region" description="Low complexity" evidence="3">
    <location>
        <begin position="374"/>
        <end position="386"/>
    </location>
</feature>